<comment type="caution">
    <text evidence="2">The sequence shown here is derived from an EMBL/GenBank/DDBJ whole genome shotgun (WGS) entry which is preliminary data.</text>
</comment>
<dbReference type="InterPro" id="IPR040501">
    <property type="entry name" value="TFA2_Winged_2"/>
</dbReference>
<dbReference type="Pfam" id="PF18121">
    <property type="entry name" value="TFA2_Winged_2"/>
    <property type="match status" value="1"/>
</dbReference>
<dbReference type="AlphaFoldDB" id="A0A397AS66"/>
<dbReference type="EMBL" id="QUTA01006541">
    <property type="protein sequence ID" value="RHY10720.1"/>
    <property type="molecule type" value="Genomic_DNA"/>
</dbReference>
<organism evidence="2 3">
    <name type="scientific">Aphanomyces astaci</name>
    <name type="common">Crayfish plague agent</name>
    <dbReference type="NCBI Taxonomy" id="112090"/>
    <lineage>
        <taxon>Eukaryota</taxon>
        <taxon>Sar</taxon>
        <taxon>Stramenopiles</taxon>
        <taxon>Oomycota</taxon>
        <taxon>Saprolegniomycetes</taxon>
        <taxon>Saprolegniales</taxon>
        <taxon>Verrucalvaceae</taxon>
        <taxon>Aphanomyces</taxon>
    </lineage>
</organism>
<proteinExistence type="predicted"/>
<dbReference type="Proteomes" id="UP000266239">
    <property type="component" value="Unassembled WGS sequence"/>
</dbReference>
<accession>A0A397AS66</accession>
<dbReference type="PANTHER" id="PTHR12716:SF8">
    <property type="entry name" value="TRANSCRIPTION INITIATION FACTOR IIE SUBUNIT BETA"/>
    <property type="match status" value="1"/>
</dbReference>
<dbReference type="InterPro" id="IPR016656">
    <property type="entry name" value="TFIIE-bsu"/>
</dbReference>
<gene>
    <name evidence="2" type="ORF">DYB25_004951</name>
</gene>
<evidence type="ECO:0000313" key="3">
    <source>
        <dbReference type="Proteomes" id="UP000266239"/>
    </source>
</evidence>
<reference evidence="2 3" key="1">
    <citation type="submission" date="2018-08" db="EMBL/GenBank/DDBJ databases">
        <title>Aphanomyces genome sequencing and annotation.</title>
        <authorList>
            <person name="Minardi D."/>
            <person name="Oidtmann B."/>
            <person name="Van Der Giezen M."/>
            <person name="Studholme D.J."/>
        </authorList>
    </citation>
    <scope>NUCLEOTIDE SEQUENCE [LARGE SCALE GENOMIC DNA]</scope>
    <source>
        <strain evidence="2 3">Yx</strain>
    </source>
</reference>
<evidence type="ECO:0000313" key="2">
    <source>
        <dbReference type="EMBL" id="RHY10720.1"/>
    </source>
</evidence>
<sequence>MWKSLAYNKAIPEPKAVESTELVVSEVAPKGWYMSISVPSSSYSCDRVDVPETVVGRLQKVLEYLNSIANHAAVTVPQIYQKTGIVCIDLASPGEYEVCERVRNNPKVRIEGDKFAYKAKFDIKTRADVLRQLNRVRSISRHRLISMSYSLTSSSSFPQSPEGIPFRDLKDCYKNVEDDLRDLTRIGTVICIRNTEDGNDVYYPRGGQFLVELSGSGLVEHGCFIVATKEDITSEIRRGDAVKVGDQWFRVSAAPKTGGGSSQPQTFMAGMTSKSVSSVRDLNLSASKKTRGHVPLDTAFPDPRGNIPLLQRWDAAPKPGRCTNDVRQLWRDTLRDWPADRLSLERKLLQCGLMTRDMHEANMHRSKMRKVHGGKGNKKVLRQRKQRDIKITNTHLVGTALGEALAKGGNDGFTLGSTQFDKA</sequence>
<dbReference type="GO" id="GO:0006367">
    <property type="term" value="P:transcription initiation at RNA polymerase II promoter"/>
    <property type="evidence" value="ECO:0007669"/>
    <property type="project" value="InterPro"/>
</dbReference>
<protein>
    <recommendedName>
        <fullName evidence="1">TFA2 Winged helix domain-containing protein</fullName>
    </recommendedName>
</protein>
<dbReference type="GO" id="GO:0001097">
    <property type="term" value="F:TFIIH-class transcription factor complex binding"/>
    <property type="evidence" value="ECO:0007669"/>
    <property type="project" value="TreeGrafter"/>
</dbReference>
<dbReference type="VEuPathDB" id="FungiDB:H257_08984"/>
<feature type="domain" description="TFA2 Winged helix" evidence="1">
    <location>
        <begin position="158"/>
        <end position="199"/>
    </location>
</feature>
<dbReference type="PANTHER" id="PTHR12716">
    <property type="entry name" value="TRANSCRIPTION INITIATION FACTOR IIE, BETA SUBUNIT"/>
    <property type="match status" value="1"/>
</dbReference>
<evidence type="ECO:0000259" key="1">
    <source>
        <dbReference type="Pfam" id="PF18121"/>
    </source>
</evidence>
<name>A0A397AS66_APHAT</name>
<dbReference type="GO" id="GO:0005673">
    <property type="term" value="C:transcription factor TFIIE complex"/>
    <property type="evidence" value="ECO:0007669"/>
    <property type="project" value="InterPro"/>
</dbReference>